<reference evidence="5 6" key="1">
    <citation type="submission" date="2019-01" db="EMBL/GenBank/DDBJ databases">
        <title>Nuclear Genome Assembly of the Microalgal Biofuel strain Nannochloropsis salina CCMP1776.</title>
        <authorList>
            <person name="Hovde B."/>
        </authorList>
    </citation>
    <scope>NUCLEOTIDE SEQUENCE [LARGE SCALE GENOMIC DNA]</scope>
    <source>
        <strain evidence="5 6">CCMP1776</strain>
    </source>
</reference>
<dbReference type="Gene3D" id="3.40.50.410">
    <property type="entry name" value="von Willebrand factor, type A domain"/>
    <property type="match status" value="1"/>
</dbReference>
<evidence type="ECO:0000256" key="1">
    <source>
        <dbReference type="ARBA" id="ARBA00005574"/>
    </source>
</evidence>
<dbReference type="PANTHER" id="PTHR10223:SF0">
    <property type="entry name" value="26S PROTEASOME NON-ATPASE REGULATORY SUBUNIT 4"/>
    <property type="match status" value="1"/>
</dbReference>
<dbReference type="InterPro" id="IPR036465">
    <property type="entry name" value="vWFA_dom_sf"/>
</dbReference>
<dbReference type="InterPro" id="IPR027040">
    <property type="entry name" value="PSMD4"/>
</dbReference>
<dbReference type="FunFam" id="3.40.50.410:FF:000005">
    <property type="entry name" value="26S proteasome non-ATPase regulatory subunit 4"/>
    <property type="match status" value="1"/>
</dbReference>
<dbReference type="OrthoDB" id="1731724at2759"/>
<dbReference type="InterPro" id="IPR003903">
    <property type="entry name" value="UIM_dom"/>
</dbReference>
<feature type="compositionally biased region" description="Basic and acidic residues" evidence="3">
    <location>
        <begin position="430"/>
        <end position="439"/>
    </location>
</feature>
<evidence type="ECO:0000256" key="2">
    <source>
        <dbReference type="ARBA" id="ARBA00022942"/>
    </source>
</evidence>
<dbReference type="GO" id="GO:0005634">
    <property type="term" value="C:nucleus"/>
    <property type="evidence" value="ECO:0007669"/>
    <property type="project" value="TreeGrafter"/>
</dbReference>
<evidence type="ECO:0000259" key="4">
    <source>
        <dbReference type="PROSITE" id="PS50234"/>
    </source>
</evidence>
<dbReference type="GO" id="GO:0005829">
    <property type="term" value="C:cytosol"/>
    <property type="evidence" value="ECO:0007669"/>
    <property type="project" value="TreeGrafter"/>
</dbReference>
<name>A0A4D9DBB3_9STRA</name>
<proteinExistence type="inferred from homology"/>
<comment type="similarity">
    <text evidence="1">Belongs to the proteasome subunit S5A family.</text>
</comment>
<sequence length="445" mass="44798">MPLETTIICVDNSEWTRNGDYIPTRFEAQHDAVNLVTGAKTQQNPESTVGVLTMAGRGVELLVSPTDDIGKLLSCLHGVRMGGRVDMAGAVQVAQLALKHRRNKNGSQRVVVFVCSPLEADAKTLVKVGKQLKKNGIAVDVVSLGEIEENQEKLQEFVEATNSNSNSHLVSIPAGFLPSDVLVTSPIIHGGEEGSEGAGMGTGAGGGGAGFGGTSGLGDFGGVDAQSDPALAMALRVSYEEERARQEAAAKAAAATEGGKEGEAKGMAMETEAGASSSGTAAAAAASMGGEVDEEEEALLKQALAMSMADSGSSSSLENKGKTAASGTGSGESGGAGQGEGAPMEMEDEDAAYQLALKMSMAREGGGAGGGSTGATTGTEAGGEASSATPAAPTFADPEFVMNLLGSLEGVDPNDPTIRATLESMGIKPPETEEKKDGEGGGGTK</sequence>
<dbReference type="PANTHER" id="PTHR10223">
    <property type="entry name" value="26S PROTEASOME NON-ATPASE REGULATORY SUBUNIT 4"/>
    <property type="match status" value="1"/>
</dbReference>
<feature type="compositionally biased region" description="Gly residues" evidence="3">
    <location>
        <begin position="364"/>
        <end position="373"/>
    </location>
</feature>
<evidence type="ECO:0000313" key="5">
    <source>
        <dbReference type="EMBL" id="TFJ85918.1"/>
    </source>
</evidence>
<protein>
    <recommendedName>
        <fullName evidence="4">VWFA domain-containing protein</fullName>
    </recommendedName>
</protein>
<feature type="compositionally biased region" description="Low complexity" evidence="3">
    <location>
        <begin position="374"/>
        <end position="394"/>
    </location>
</feature>
<dbReference type="SMART" id="SM00327">
    <property type="entry name" value="VWA"/>
    <property type="match status" value="1"/>
</dbReference>
<feature type="region of interest" description="Disordered" evidence="3">
    <location>
        <begin position="310"/>
        <end position="394"/>
    </location>
</feature>
<dbReference type="SUPFAM" id="SSF53300">
    <property type="entry name" value="vWA-like"/>
    <property type="match status" value="1"/>
</dbReference>
<dbReference type="Proteomes" id="UP000355283">
    <property type="component" value="Unassembled WGS sequence"/>
</dbReference>
<comment type="caution">
    <text evidence="5">The sequence shown here is derived from an EMBL/GenBank/DDBJ whole genome shotgun (WGS) entry which is preliminary data.</text>
</comment>
<feature type="domain" description="VWFA" evidence="4">
    <location>
        <begin position="5"/>
        <end position="187"/>
    </location>
</feature>
<dbReference type="PROSITE" id="PS50330">
    <property type="entry name" value="UIM"/>
    <property type="match status" value="1"/>
</dbReference>
<accession>A0A4D9DBB3</accession>
<dbReference type="AlphaFoldDB" id="A0A4D9DBB3"/>
<gene>
    <name evidence="5" type="ORF">NSK_002738</name>
</gene>
<organism evidence="5 6">
    <name type="scientific">Nannochloropsis salina CCMP1776</name>
    <dbReference type="NCBI Taxonomy" id="1027361"/>
    <lineage>
        <taxon>Eukaryota</taxon>
        <taxon>Sar</taxon>
        <taxon>Stramenopiles</taxon>
        <taxon>Ochrophyta</taxon>
        <taxon>Eustigmatophyceae</taxon>
        <taxon>Eustigmatales</taxon>
        <taxon>Monodopsidaceae</taxon>
        <taxon>Microchloropsis</taxon>
        <taxon>Microchloropsis salina</taxon>
    </lineage>
</organism>
<feature type="compositionally biased region" description="Low complexity" evidence="3">
    <location>
        <begin position="310"/>
        <end position="327"/>
    </location>
</feature>
<feature type="compositionally biased region" description="Gly residues" evidence="3">
    <location>
        <begin position="328"/>
        <end position="340"/>
    </location>
</feature>
<dbReference type="EMBL" id="SDOX01000010">
    <property type="protein sequence ID" value="TFJ85918.1"/>
    <property type="molecule type" value="Genomic_DNA"/>
</dbReference>
<dbReference type="SMART" id="SM00726">
    <property type="entry name" value="UIM"/>
    <property type="match status" value="3"/>
</dbReference>
<feature type="region of interest" description="Disordered" evidence="3">
    <location>
        <begin position="407"/>
        <end position="445"/>
    </location>
</feature>
<dbReference type="Pfam" id="PF13519">
    <property type="entry name" value="VWA_2"/>
    <property type="match status" value="1"/>
</dbReference>
<dbReference type="Gene3D" id="1.10.287.3990">
    <property type="match status" value="1"/>
</dbReference>
<feature type="compositionally biased region" description="Low complexity" evidence="3">
    <location>
        <begin position="265"/>
        <end position="290"/>
    </location>
</feature>
<keyword evidence="2" id="KW-0647">Proteasome</keyword>
<dbReference type="PROSITE" id="PS50234">
    <property type="entry name" value="VWFA"/>
    <property type="match status" value="1"/>
</dbReference>
<dbReference type="GO" id="GO:0043161">
    <property type="term" value="P:proteasome-mediated ubiquitin-dependent protein catabolic process"/>
    <property type="evidence" value="ECO:0007669"/>
    <property type="project" value="TreeGrafter"/>
</dbReference>
<dbReference type="CDD" id="cd01452">
    <property type="entry name" value="VWA_26S_proteasome_subunit"/>
    <property type="match status" value="1"/>
</dbReference>
<evidence type="ECO:0000313" key="6">
    <source>
        <dbReference type="Proteomes" id="UP000355283"/>
    </source>
</evidence>
<dbReference type="InterPro" id="IPR002035">
    <property type="entry name" value="VWF_A"/>
</dbReference>
<dbReference type="GO" id="GO:0031593">
    <property type="term" value="F:polyubiquitin modification-dependent protein binding"/>
    <property type="evidence" value="ECO:0007669"/>
    <property type="project" value="TreeGrafter"/>
</dbReference>
<feature type="region of interest" description="Disordered" evidence="3">
    <location>
        <begin position="248"/>
        <end position="296"/>
    </location>
</feature>
<evidence type="ECO:0000256" key="3">
    <source>
        <dbReference type="SAM" id="MobiDB-lite"/>
    </source>
</evidence>
<keyword evidence="6" id="KW-1185">Reference proteome</keyword>
<dbReference type="GO" id="GO:0008540">
    <property type="term" value="C:proteasome regulatory particle, base subcomplex"/>
    <property type="evidence" value="ECO:0007669"/>
    <property type="project" value="TreeGrafter"/>
</dbReference>